<accession>A0A9K3K8F1</accession>
<organism evidence="2 5">
    <name type="scientific">Nitzschia inconspicua</name>
    <dbReference type="NCBI Taxonomy" id="303405"/>
    <lineage>
        <taxon>Eukaryota</taxon>
        <taxon>Sar</taxon>
        <taxon>Stramenopiles</taxon>
        <taxon>Ochrophyta</taxon>
        <taxon>Bacillariophyta</taxon>
        <taxon>Bacillariophyceae</taxon>
        <taxon>Bacillariophycidae</taxon>
        <taxon>Bacillariales</taxon>
        <taxon>Bacillariaceae</taxon>
        <taxon>Nitzschia</taxon>
    </lineage>
</organism>
<comment type="caution">
    <text evidence="2">The sequence shown here is derived from an EMBL/GenBank/DDBJ whole genome shotgun (WGS) entry which is preliminary data.</text>
</comment>
<reference evidence="2" key="1">
    <citation type="journal article" date="2021" name="Sci. Rep.">
        <title>Diploid genomic architecture of Nitzschia inconspicua, an elite biomass production diatom.</title>
        <authorList>
            <person name="Oliver A."/>
            <person name="Podell S."/>
            <person name="Pinowska A."/>
            <person name="Traller J.C."/>
            <person name="Smith S.R."/>
            <person name="McClure R."/>
            <person name="Beliaev A."/>
            <person name="Bohutskyi P."/>
            <person name="Hill E.A."/>
            <person name="Rabines A."/>
            <person name="Zheng H."/>
            <person name="Allen L.Z."/>
            <person name="Kuo A."/>
            <person name="Grigoriev I.V."/>
            <person name="Allen A.E."/>
            <person name="Hazlebeck D."/>
            <person name="Allen E.E."/>
        </authorList>
    </citation>
    <scope>NUCLEOTIDE SEQUENCE</scope>
    <source>
        <strain evidence="2">Hildebrandi</strain>
    </source>
</reference>
<evidence type="ECO:0000256" key="1">
    <source>
        <dbReference type="SAM" id="MobiDB-lite"/>
    </source>
</evidence>
<sequence>MEEIHEQVSTLKFSGSDEDSSNNNDLSPIDSDAAINIVIIDDTTNGEMTSIELKDFPLTCTHSQASPPAALSSSRQNLRLPRRLFGSTVGDVHREKRSFGFY</sequence>
<dbReference type="EMBL" id="JAGRRH010000001">
    <property type="protein sequence ID" value="KAG7373692.1"/>
    <property type="molecule type" value="Genomic_DNA"/>
</dbReference>
<evidence type="ECO:0000313" key="3">
    <source>
        <dbReference type="EMBL" id="KAG7350046.1"/>
    </source>
</evidence>
<keyword evidence="5" id="KW-1185">Reference proteome</keyword>
<proteinExistence type="predicted"/>
<evidence type="ECO:0000313" key="5">
    <source>
        <dbReference type="Proteomes" id="UP000693970"/>
    </source>
</evidence>
<gene>
    <name evidence="3" type="ORF">IV203_012643</name>
    <name evidence="2" type="ORF">IV203_012763</name>
    <name evidence="4" type="ORF">IV203_012787</name>
</gene>
<evidence type="ECO:0000313" key="2">
    <source>
        <dbReference type="EMBL" id="KAG7338843.1"/>
    </source>
</evidence>
<feature type="region of interest" description="Disordered" evidence="1">
    <location>
        <begin position="1"/>
        <end position="29"/>
    </location>
</feature>
<dbReference type="EMBL" id="JAGRRH010000019">
    <property type="protein sequence ID" value="KAG7350046.1"/>
    <property type="molecule type" value="Genomic_DNA"/>
</dbReference>
<protein>
    <submittedName>
        <fullName evidence="2">Uncharacterized protein</fullName>
    </submittedName>
</protein>
<dbReference type="Proteomes" id="UP000693970">
    <property type="component" value="Unassembled WGS sequence"/>
</dbReference>
<name>A0A9K3K8F1_9STRA</name>
<dbReference type="AlphaFoldDB" id="A0A9K3K8F1"/>
<reference evidence="2" key="2">
    <citation type="submission" date="2021-04" db="EMBL/GenBank/DDBJ databases">
        <authorList>
            <person name="Podell S."/>
        </authorList>
    </citation>
    <scope>NUCLEOTIDE SEQUENCE</scope>
    <source>
        <strain evidence="2">Hildebrandi</strain>
    </source>
</reference>
<evidence type="ECO:0000313" key="4">
    <source>
        <dbReference type="EMBL" id="KAG7373692.1"/>
    </source>
</evidence>
<dbReference type="EMBL" id="JAGRRH010000047">
    <property type="protein sequence ID" value="KAG7338843.1"/>
    <property type="molecule type" value="Genomic_DNA"/>
</dbReference>